<dbReference type="Pfam" id="PF06159">
    <property type="entry name" value="TRAPPC13_N"/>
    <property type="match status" value="1"/>
</dbReference>
<dbReference type="OrthoDB" id="10250284at2759"/>
<dbReference type="PANTHER" id="PTHR13134:SF3">
    <property type="entry name" value="TRAFFICKING PROTEIN PARTICLE COMPLEX SUBUNIT 13"/>
    <property type="match status" value="1"/>
</dbReference>
<evidence type="ECO:0000259" key="2">
    <source>
        <dbReference type="Pfam" id="PF06159"/>
    </source>
</evidence>
<dbReference type="Proteomes" id="UP000037035">
    <property type="component" value="Unassembled WGS sequence"/>
</dbReference>
<comment type="caution">
    <text evidence="3">The sequence shown here is derived from an EMBL/GenBank/DDBJ whole genome shotgun (WGS) entry which is preliminary data.</text>
</comment>
<protein>
    <recommendedName>
        <fullName evidence="2">Trafficking protein particle complex subunit 13 N-terminal domain-containing protein</fullName>
    </recommendedName>
</protein>
<evidence type="ECO:0000256" key="1">
    <source>
        <dbReference type="SAM" id="MobiDB-lite"/>
    </source>
</evidence>
<name>A0A0L6UW93_9BASI</name>
<dbReference type="VEuPathDB" id="FungiDB:VP01_343g8"/>
<dbReference type="InterPro" id="IPR010378">
    <property type="entry name" value="TRAPPC13"/>
</dbReference>
<keyword evidence="4" id="KW-1185">Reference proteome</keyword>
<dbReference type="InterPro" id="IPR055427">
    <property type="entry name" value="TRAPPC13_N"/>
</dbReference>
<organism evidence="3 4">
    <name type="scientific">Puccinia sorghi</name>
    <dbReference type="NCBI Taxonomy" id="27349"/>
    <lineage>
        <taxon>Eukaryota</taxon>
        <taxon>Fungi</taxon>
        <taxon>Dikarya</taxon>
        <taxon>Basidiomycota</taxon>
        <taxon>Pucciniomycotina</taxon>
        <taxon>Pucciniomycetes</taxon>
        <taxon>Pucciniales</taxon>
        <taxon>Pucciniaceae</taxon>
        <taxon>Puccinia</taxon>
    </lineage>
</organism>
<dbReference type="STRING" id="27349.A0A0L6UW93"/>
<sequence length="533" mass="59356">MSRAHLLSLKVLRTSPASLTTTTQSEPSNTLTLPNSFGTIYQGERFTGLISLRIDQQQHSQPVLNPKLLVEIQSPNLLPSHQKSLIASIHAPQLVPPSDIHQPDPSSQHQEALELVINHQIVDLGLHSLICTVTYQEPPSTHDGPDQEVQAQIRSFRKLYKFQVLNPLALKTKIYRYDEDGPMTKDQKKKLLECLKKAILETDDTMSKIESTRMEEELNSRIMLEDRDRDGCYYCEIQIQNQCSKALLDLTLKLSDPSRSSTQIEQIEDLTARADHGALKQIFPGDIHQYSFKVLEKIGGGEPSPVQDLKLELIWRSFMGEPGRIIRTISHAQQPSDSLKSESPKPSPSPISGMVTFETMSHSRYAAGETRATKDEVLFKFELVSVPASRRVAVGRPFQIEFRLSLCCAAAAAAGGGGGGGGEVEQEATSKMMMEERLRRVLHTGLATLRLHDLPPSLILLTPQPLQPSQNTDPTSRDFLLDFLLTHPPIINPFQPILDPGRLSTSLPHLDLLFGFADNPNPFGSLFVHYSSF</sequence>
<dbReference type="EMBL" id="LAVV01008435">
    <property type="protein sequence ID" value="KNZ52816.1"/>
    <property type="molecule type" value="Genomic_DNA"/>
</dbReference>
<dbReference type="PANTHER" id="PTHR13134">
    <property type="entry name" value="TRAFFICKING PROTEIN PARTICLE COMPLEX SUBUNIT 13"/>
    <property type="match status" value="1"/>
</dbReference>
<accession>A0A0L6UW93</accession>
<dbReference type="AlphaFoldDB" id="A0A0L6UW93"/>
<dbReference type="GO" id="GO:1990072">
    <property type="term" value="C:TRAPPIII protein complex"/>
    <property type="evidence" value="ECO:0007669"/>
    <property type="project" value="TreeGrafter"/>
</dbReference>
<feature type="domain" description="Trafficking protein particle complex subunit 13 N-terminal" evidence="2">
    <location>
        <begin position="18"/>
        <end position="164"/>
    </location>
</feature>
<evidence type="ECO:0000313" key="3">
    <source>
        <dbReference type="EMBL" id="KNZ52816.1"/>
    </source>
</evidence>
<reference evidence="3 4" key="1">
    <citation type="submission" date="2015-08" db="EMBL/GenBank/DDBJ databases">
        <title>Next Generation Sequencing and Analysis of the Genome of Puccinia sorghi L Schw, the Causal Agent of Maize Common Rust.</title>
        <authorList>
            <person name="Rochi L."/>
            <person name="Burguener G."/>
            <person name="Darino M."/>
            <person name="Turjanski A."/>
            <person name="Kreff E."/>
            <person name="Dieguez M.J."/>
            <person name="Sacco F."/>
        </authorList>
    </citation>
    <scope>NUCLEOTIDE SEQUENCE [LARGE SCALE GENOMIC DNA]</scope>
    <source>
        <strain evidence="3 4">RO10H11247</strain>
    </source>
</reference>
<evidence type="ECO:0000313" key="4">
    <source>
        <dbReference type="Proteomes" id="UP000037035"/>
    </source>
</evidence>
<proteinExistence type="predicted"/>
<gene>
    <name evidence="3" type="ORF">VP01_343g8</name>
</gene>
<feature type="region of interest" description="Disordered" evidence="1">
    <location>
        <begin position="331"/>
        <end position="351"/>
    </location>
</feature>